<evidence type="ECO:0000313" key="2">
    <source>
        <dbReference type="EMBL" id="KAK4029763.1"/>
    </source>
</evidence>
<feature type="region of interest" description="Disordered" evidence="1">
    <location>
        <begin position="39"/>
        <end position="63"/>
    </location>
</feature>
<sequence length="135" mass="15216">MTSKIADQERRGKSNLNRLVPNGPLKIIIAGRNQTNKLGHASGQRYEENEEQDTLTPSDEQEHSSAAVRLFRRFADVSLARSGGNYNVGEREAPVKLNLLQAVCLFARTMRLIGFIQLIGYCPLVWNTCQEKRET</sequence>
<gene>
    <name evidence="2" type="ORF">OUZ56_022728</name>
</gene>
<evidence type="ECO:0000313" key="3">
    <source>
        <dbReference type="Proteomes" id="UP001234178"/>
    </source>
</evidence>
<name>A0ABR0AXA5_9CRUS</name>
<dbReference type="EMBL" id="JAOYFB010000039">
    <property type="protein sequence ID" value="KAK4029763.1"/>
    <property type="molecule type" value="Genomic_DNA"/>
</dbReference>
<proteinExistence type="predicted"/>
<reference evidence="2 3" key="1">
    <citation type="journal article" date="2023" name="Nucleic Acids Res.">
        <title>The hologenome of Daphnia magna reveals possible DNA methylation and microbiome-mediated evolution of the host genome.</title>
        <authorList>
            <person name="Chaturvedi A."/>
            <person name="Li X."/>
            <person name="Dhandapani V."/>
            <person name="Marshall H."/>
            <person name="Kissane S."/>
            <person name="Cuenca-Cambronero M."/>
            <person name="Asole G."/>
            <person name="Calvet F."/>
            <person name="Ruiz-Romero M."/>
            <person name="Marangio P."/>
            <person name="Guigo R."/>
            <person name="Rago D."/>
            <person name="Mirbahai L."/>
            <person name="Eastwood N."/>
            <person name="Colbourne J.K."/>
            <person name="Zhou J."/>
            <person name="Mallon E."/>
            <person name="Orsini L."/>
        </authorList>
    </citation>
    <scope>NUCLEOTIDE SEQUENCE [LARGE SCALE GENOMIC DNA]</scope>
    <source>
        <strain evidence="2">LRV0_1</strain>
    </source>
</reference>
<organism evidence="2 3">
    <name type="scientific">Daphnia magna</name>
    <dbReference type="NCBI Taxonomy" id="35525"/>
    <lineage>
        <taxon>Eukaryota</taxon>
        <taxon>Metazoa</taxon>
        <taxon>Ecdysozoa</taxon>
        <taxon>Arthropoda</taxon>
        <taxon>Crustacea</taxon>
        <taxon>Branchiopoda</taxon>
        <taxon>Diplostraca</taxon>
        <taxon>Cladocera</taxon>
        <taxon>Anomopoda</taxon>
        <taxon>Daphniidae</taxon>
        <taxon>Daphnia</taxon>
    </lineage>
</organism>
<accession>A0ABR0AXA5</accession>
<protein>
    <submittedName>
        <fullName evidence="2">Uncharacterized protein</fullName>
    </submittedName>
</protein>
<keyword evidence="3" id="KW-1185">Reference proteome</keyword>
<comment type="caution">
    <text evidence="2">The sequence shown here is derived from an EMBL/GenBank/DDBJ whole genome shotgun (WGS) entry which is preliminary data.</text>
</comment>
<dbReference type="Proteomes" id="UP001234178">
    <property type="component" value="Unassembled WGS sequence"/>
</dbReference>
<evidence type="ECO:0000256" key="1">
    <source>
        <dbReference type="SAM" id="MobiDB-lite"/>
    </source>
</evidence>